<dbReference type="AlphaFoldDB" id="A0A0A2L5U4"/>
<accession>A0A0A2L5U4</accession>
<proteinExistence type="predicted"/>
<dbReference type="GO" id="GO:0004497">
    <property type="term" value="F:monooxygenase activity"/>
    <property type="evidence" value="ECO:0007669"/>
    <property type="project" value="InterPro"/>
</dbReference>
<gene>
    <name evidence="9" type="ORF">PITC_002030</name>
</gene>
<evidence type="ECO:0000256" key="1">
    <source>
        <dbReference type="ARBA" id="ARBA00022723"/>
    </source>
</evidence>
<keyword evidence="3" id="KW-0805">Transcription regulation</keyword>
<evidence type="ECO:0000256" key="3">
    <source>
        <dbReference type="ARBA" id="ARBA00023015"/>
    </source>
</evidence>
<dbReference type="GO" id="GO:0020037">
    <property type="term" value="F:heme binding"/>
    <property type="evidence" value="ECO:0007669"/>
    <property type="project" value="InterPro"/>
</dbReference>
<feature type="compositionally biased region" description="Polar residues" evidence="7">
    <location>
        <begin position="324"/>
        <end position="340"/>
    </location>
</feature>
<dbReference type="GO" id="GO:0006351">
    <property type="term" value="P:DNA-templated transcription"/>
    <property type="evidence" value="ECO:0007669"/>
    <property type="project" value="InterPro"/>
</dbReference>
<dbReference type="Proteomes" id="UP000030104">
    <property type="component" value="Unassembled WGS sequence"/>
</dbReference>
<dbReference type="PANTHER" id="PTHR31944:SF129">
    <property type="entry name" value="ASPYRIDONES CLUSTER REGULATOR APDR-RELATED"/>
    <property type="match status" value="1"/>
</dbReference>
<feature type="compositionally biased region" description="Basic and acidic residues" evidence="7">
    <location>
        <begin position="343"/>
        <end position="358"/>
    </location>
</feature>
<evidence type="ECO:0000256" key="2">
    <source>
        <dbReference type="ARBA" id="ARBA00022833"/>
    </source>
</evidence>
<dbReference type="InterPro" id="IPR007219">
    <property type="entry name" value="XnlR_reg_dom"/>
</dbReference>
<dbReference type="Gene3D" id="1.10.630.10">
    <property type="entry name" value="Cytochrome P450"/>
    <property type="match status" value="1"/>
</dbReference>
<dbReference type="GO" id="GO:0005506">
    <property type="term" value="F:iron ion binding"/>
    <property type="evidence" value="ECO:0007669"/>
    <property type="project" value="InterPro"/>
</dbReference>
<keyword evidence="6" id="KW-0539">Nucleus</keyword>
<dbReference type="SUPFAM" id="SSF48264">
    <property type="entry name" value="Cytochrome P450"/>
    <property type="match status" value="1"/>
</dbReference>
<name>A0A0A2L5U4_PENIT</name>
<dbReference type="GO" id="GO:0001228">
    <property type="term" value="F:DNA-binding transcription activator activity, RNA polymerase II-specific"/>
    <property type="evidence" value="ECO:0007669"/>
    <property type="project" value="TreeGrafter"/>
</dbReference>
<keyword evidence="1" id="KW-0479">Metal-binding</keyword>
<feature type="compositionally biased region" description="Basic and acidic residues" evidence="7">
    <location>
        <begin position="260"/>
        <end position="269"/>
    </location>
</feature>
<dbReference type="OrthoDB" id="4337792at2759"/>
<dbReference type="GO" id="GO:0008270">
    <property type="term" value="F:zinc ion binding"/>
    <property type="evidence" value="ECO:0007669"/>
    <property type="project" value="InterPro"/>
</dbReference>
<sequence length="1004" mass="113966">MKALRGDTFIPWLAAMHEGQPSTFKVCFLGKRQIYTTETENLKAMTAINWKDFGISPLRRSTKAFHPFADKGVNTVDGDDCVFSRFLIKLFFNRDGYTNSDRIRPFMDSLLSLLPPDGETFNIQPLLQRWFLDLTTDFILGEPMGALNHPAKAKITWAMLDVLRGSRQRMQVVRMIKWFNWDWWLKAVYEVHTFVDTHITATYKEIDTRKACIAAGEKQRNRKYWGEDVEDFRPERFLEPKPFWEGVGFMSEPGPEPESESERKVEQHRSLPTPSFPSDLSNIIDHLHPLIGAADLCNPATRAAAEKYGDQQQPSLALEIRGSEGQNVQQQAPRSLSIAPNNKIDHPAKRQRKTNESERIRSVERRVHQLEHSVVTEVDPQQHSLSSSSNNNLTLLALSDRLQHVEQRLAELSQACPAPSAGTGDKSLTIPSVTPRLRHNPRKFRVSYVGDSDVELSFVDTKAELADSVNEIRNLRLTMKNEQAPQMYDPVLQLLSTMPARSICDRLVNHYMRTFELIYRCFHVPTFWAEYEQYFSHPQPVVTNFAIKLGLVLAIGSVFSNDDDKVLQRSRRTWIQAAQYWMVGPSEKTTNNLDGIQIFCLLLVSRQITLVGRSPWLSESGLLRAAMAMGLHRDPQLFSLSPFQAVIRRRLWTTVLELVIHGSMDCSVPLLLSSNDFDDHMPLNVSDADLDPASKQSPSPQPLTSYTESSIQVLMRQSLPIRLEVVRAVQNERLEHSYEMAIELATKLQTVCRTLASYCRSHWSQFLGMHHAFLDMQIRRYILVLHRPFMLQAQKDPRFYFSRRVCQESAMIIATYAERLRLPADSLDDLSRLMVMSSGSLRGPLSLDVISVLCLEVVCQLEETGSGPSSASVGLNHTLVLDPLAELARGQRAPIIRLLEHINEQLLQIVKLGHPTLKRYIFLAGILSQIHAMERGQPILSAVLNTVKGSLKECYDVLQSYRAANTPQELSQDVIDNGLLDGLDFGAMDSKYLDFSAFLVPTIS</sequence>
<dbReference type="InterPro" id="IPR051430">
    <property type="entry name" value="Fungal_TF_Env_Response"/>
</dbReference>
<evidence type="ECO:0000256" key="4">
    <source>
        <dbReference type="ARBA" id="ARBA00023125"/>
    </source>
</evidence>
<evidence type="ECO:0000256" key="7">
    <source>
        <dbReference type="SAM" id="MobiDB-lite"/>
    </source>
</evidence>
<evidence type="ECO:0000313" key="10">
    <source>
        <dbReference type="Proteomes" id="UP000030104"/>
    </source>
</evidence>
<evidence type="ECO:0000313" key="9">
    <source>
        <dbReference type="EMBL" id="KGO75349.1"/>
    </source>
</evidence>
<dbReference type="PANTHER" id="PTHR31944">
    <property type="entry name" value="HEME-RESPONSIVE ZINC FINGER TRANSCRIPTION FACTOR HAP1"/>
    <property type="match status" value="1"/>
</dbReference>
<dbReference type="InterPro" id="IPR036396">
    <property type="entry name" value="Cyt_P450_sf"/>
</dbReference>
<feature type="region of interest" description="Disordered" evidence="7">
    <location>
        <begin position="248"/>
        <end position="277"/>
    </location>
</feature>
<organism evidence="9 10">
    <name type="scientific">Penicillium italicum</name>
    <name type="common">Blue mold</name>
    <dbReference type="NCBI Taxonomy" id="40296"/>
    <lineage>
        <taxon>Eukaryota</taxon>
        <taxon>Fungi</taxon>
        <taxon>Dikarya</taxon>
        <taxon>Ascomycota</taxon>
        <taxon>Pezizomycotina</taxon>
        <taxon>Eurotiomycetes</taxon>
        <taxon>Eurotiomycetidae</taxon>
        <taxon>Eurotiales</taxon>
        <taxon>Aspergillaceae</taxon>
        <taxon>Penicillium</taxon>
    </lineage>
</organism>
<dbReference type="EMBL" id="JQGA01000476">
    <property type="protein sequence ID" value="KGO75349.1"/>
    <property type="molecule type" value="Genomic_DNA"/>
</dbReference>
<dbReference type="GO" id="GO:0005634">
    <property type="term" value="C:nucleus"/>
    <property type="evidence" value="ECO:0007669"/>
    <property type="project" value="TreeGrafter"/>
</dbReference>
<keyword evidence="4" id="KW-0238">DNA-binding</keyword>
<feature type="domain" description="Xylanolytic transcriptional activator regulatory" evidence="8">
    <location>
        <begin position="510"/>
        <end position="703"/>
    </location>
</feature>
<dbReference type="CDD" id="cd12148">
    <property type="entry name" value="fungal_TF_MHR"/>
    <property type="match status" value="1"/>
</dbReference>
<keyword evidence="2" id="KW-0862">Zinc</keyword>
<comment type="caution">
    <text evidence="9">The sequence shown here is derived from an EMBL/GenBank/DDBJ whole genome shotgun (WGS) entry which is preliminary data.</text>
</comment>
<dbReference type="Pfam" id="PF04082">
    <property type="entry name" value="Fungal_trans"/>
    <property type="match status" value="1"/>
</dbReference>
<protein>
    <submittedName>
        <fullName evidence="9">Cytochrome P450</fullName>
    </submittedName>
</protein>
<dbReference type="GO" id="GO:0000978">
    <property type="term" value="F:RNA polymerase II cis-regulatory region sequence-specific DNA binding"/>
    <property type="evidence" value="ECO:0007669"/>
    <property type="project" value="TreeGrafter"/>
</dbReference>
<dbReference type="PhylomeDB" id="A0A0A2L5U4"/>
<feature type="region of interest" description="Disordered" evidence="7">
    <location>
        <begin position="415"/>
        <end position="434"/>
    </location>
</feature>
<dbReference type="HOGENOM" id="CLU_298981_0_0_1"/>
<keyword evidence="10" id="KW-1185">Reference proteome</keyword>
<evidence type="ECO:0000256" key="6">
    <source>
        <dbReference type="ARBA" id="ARBA00023242"/>
    </source>
</evidence>
<reference evidence="9 10" key="1">
    <citation type="journal article" date="2015" name="Mol. Plant Microbe Interact.">
        <title>Genome, transcriptome, and functional analyses of Penicillium expansum provide new insights into secondary metabolism and pathogenicity.</title>
        <authorList>
            <person name="Ballester A.R."/>
            <person name="Marcet-Houben M."/>
            <person name="Levin E."/>
            <person name="Sela N."/>
            <person name="Selma-Lazaro C."/>
            <person name="Carmona L."/>
            <person name="Wisniewski M."/>
            <person name="Droby S."/>
            <person name="Gonzalez-Candelas L."/>
            <person name="Gabaldon T."/>
        </authorList>
    </citation>
    <scope>NUCLEOTIDE SEQUENCE [LARGE SCALE GENOMIC DNA]</scope>
    <source>
        <strain evidence="9 10">PHI-1</strain>
    </source>
</reference>
<keyword evidence="5" id="KW-0804">Transcription</keyword>
<evidence type="ECO:0000259" key="8">
    <source>
        <dbReference type="Pfam" id="PF04082"/>
    </source>
</evidence>
<dbReference type="GO" id="GO:0016705">
    <property type="term" value="F:oxidoreductase activity, acting on paired donors, with incorporation or reduction of molecular oxygen"/>
    <property type="evidence" value="ECO:0007669"/>
    <property type="project" value="InterPro"/>
</dbReference>
<feature type="region of interest" description="Disordered" evidence="7">
    <location>
        <begin position="323"/>
        <end position="358"/>
    </location>
</feature>
<evidence type="ECO:0000256" key="5">
    <source>
        <dbReference type="ARBA" id="ARBA00023163"/>
    </source>
</evidence>